<dbReference type="Proteomes" id="UP000414136">
    <property type="component" value="Unassembled WGS sequence"/>
</dbReference>
<feature type="compositionally biased region" description="Low complexity" evidence="1">
    <location>
        <begin position="1"/>
        <end position="57"/>
    </location>
</feature>
<dbReference type="RefSeq" id="WP_150626425.1">
    <property type="nucleotide sequence ID" value="NZ_CABPSQ010000007.1"/>
</dbReference>
<proteinExistence type="predicted"/>
<organism evidence="3 4">
    <name type="scientific">Pandoraea captiosa</name>
    <dbReference type="NCBI Taxonomy" id="2508302"/>
    <lineage>
        <taxon>Bacteria</taxon>
        <taxon>Pseudomonadati</taxon>
        <taxon>Pseudomonadota</taxon>
        <taxon>Betaproteobacteria</taxon>
        <taxon>Burkholderiales</taxon>
        <taxon>Burkholderiaceae</taxon>
        <taxon>Pandoraea</taxon>
    </lineage>
</organism>
<protein>
    <submittedName>
        <fullName evidence="3">Chemotaxis protein</fullName>
    </submittedName>
</protein>
<evidence type="ECO:0000256" key="1">
    <source>
        <dbReference type="SAM" id="MobiDB-lite"/>
    </source>
</evidence>
<dbReference type="AlphaFoldDB" id="A0A5E5ABP2"/>
<feature type="region of interest" description="Disordered" evidence="1">
    <location>
        <begin position="1"/>
        <end position="102"/>
    </location>
</feature>
<feature type="signal peptide" evidence="2">
    <location>
        <begin position="1"/>
        <end position="20"/>
    </location>
</feature>
<dbReference type="OrthoDB" id="9998259at2"/>
<evidence type="ECO:0000313" key="3">
    <source>
        <dbReference type="EMBL" id="VVE70556.1"/>
    </source>
</evidence>
<sequence>MAVRQAAAKSTMATANAAHAAQVTPTAQAATAGAAPARAAAGGATRTATRRPQTGAPVAAPSAQEDARVLQLAARRGKAPTGEPAGTPAGAKTSDAGDWEEF</sequence>
<feature type="chain" id="PRO_5022819394" evidence="2">
    <location>
        <begin position="21"/>
        <end position="102"/>
    </location>
</feature>
<dbReference type="EMBL" id="CABPSQ010000007">
    <property type="protein sequence ID" value="VVE70556.1"/>
    <property type="molecule type" value="Genomic_DNA"/>
</dbReference>
<evidence type="ECO:0000313" key="4">
    <source>
        <dbReference type="Proteomes" id="UP000414136"/>
    </source>
</evidence>
<gene>
    <name evidence="3" type="ORF">PCA31118_03552</name>
</gene>
<keyword evidence="4" id="KW-1185">Reference proteome</keyword>
<accession>A0A5E5ABP2</accession>
<reference evidence="3 4" key="1">
    <citation type="submission" date="2019-08" db="EMBL/GenBank/DDBJ databases">
        <authorList>
            <person name="Peeters C."/>
        </authorList>
    </citation>
    <scope>NUCLEOTIDE SEQUENCE [LARGE SCALE GENOMIC DNA]</scope>
    <source>
        <strain evidence="3 4">LMG 31118</strain>
    </source>
</reference>
<evidence type="ECO:0000256" key="2">
    <source>
        <dbReference type="SAM" id="SignalP"/>
    </source>
</evidence>
<name>A0A5E5ABP2_9BURK</name>
<keyword evidence="2" id="KW-0732">Signal</keyword>